<dbReference type="PANTHER" id="PTHR42834">
    <property type="entry name" value="ENDONUCLEASE/EXONUCLEASE/PHOSPHATASE FAMILY PROTEIN (AFU_ORTHOLOGUE AFUA_3G09210)"/>
    <property type="match status" value="1"/>
</dbReference>
<evidence type="ECO:0000256" key="1">
    <source>
        <dbReference type="SAM" id="MobiDB-lite"/>
    </source>
</evidence>
<dbReference type="InterPro" id="IPR036691">
    <property type="entry name" value="Endo/exonu/phosph_ase_sf"/>
</dbReference>
<evidence type="ECO:0000313" key="4">
    <source>
        <dbReference type="Proteomes" id="UP000027178"/>
    </source>
</evidence>
<dbReference type="HOGENOM" id="CLU_056923_0_0_11"/>
<evidence type="ECO:0000313" key="3">
    <source>
        <dbReference type="EMBL" id="KDN88115.1"/>
    </source>
</evidence>
<dbReference type="PANTHER" id="PTHR42834:SF1">
    <property type="entry name" value="ENDONUCLEASE_EXONUCLEASE_PHOSPHATASE FAMILY PROTEIN (AFU_ORTHOLOGUE AFUA_3G09210)"/>
    <property type="match status" value="1"/>
</dbReference>
<dbReference type="Pfam" id="PF03372">
    <property type="entry name" value="Exo_endo_phos"/>
    <property type="match status" value="1"/>
</dbReference>
<comment type="caution">
    <text evidence="3">The sequence shown here is derived from an EMBL/GenBank/DDBJ whole genome shotgun (WGS) entry which is preliminary data.</text>
</comment>
<dbReference type="EMBL" id="JNBY01000007">
    <property type="protein sequence ID" value="KDN88115.1"/>
    <property type="molecule type" value="Genomic_DNA"/>
</dbReference>
<evidence type="ECO:0000259" key="2">
    <source>
        <dbReference type="Pfam" id="PF03372"/>
    </source>
</evidence>
<keyword evidence="4" id="KW-1185">Reference proteome</keyword>
<organism evidence="3 4">
    <name type="scientific">Kitasatospora cheerisanensis KCTC 2395</name>
    <dbReference type="NCBI Taxonomy" id="1348663"/>
    <lineage>
        <taxon>Bacteria</taxon>
        <taxon>Bacillati</taxon>
        <taxon>Actinomycetota</taxon>
        <taxon>Actinomycetes</taxon>
        <taxon>Kitasatosporales</taxon>
        <taxon>Streptomycetaceae</taxon>
        <taxon>Kitasatospora</taxon>
    </lineage>
</organism>
<proteinExistence type="predicted"/>
<dbReference type="PATRIC" id="fig|1348663.4.peg.172"/>
<dbReference type="SUPFAM" id="SSF56219">
    <property type="entry name" value="DNase I-like"/>
    <property type="match status" value="1"/>
</dbReference>
<dbReference type="eggNOG" id="COG2374">
    <property type="taxonomic scope" value="Bacteria"/>
</dbReference>
<dbReference type="AlphaFoldDB" id="A0A066ZDA1"/>
<feature type="domain" description="Endonuclease/exonuclease/phosphatase" evidence="2">
    <location>
        <begin position="6"/>
        <end position="316"/>
    </location>
</feature>
<dbReference type="RefSeq" id="WP_244305067.1">
    <property type="nucleotide sequence ID" value="NZ_KK853997.1"/>
</dbReference>
<reference evidence="3 4" key="1">
    <citation type="submission" date="2014-05" db="EMBL/GenBank/DDBJ databases">
        <title>Draft Genome Sequence of Kitasatospora cheerisanensis KCTC 2395.</title>
        <authorList>
            <person name="Nam D.H."/>
        </authorList>
    </citation>
    <scope>NUCLEOTIDE SEQUENCE [LARGE SCALE GENOMIC DNA]</scope>
    <source>
        <strain evidence="3 4">KCTC 2395</strain>
    </source>
</reference>
<dbReference type="Proteomes" id="UP000027178">
    <property type="component" value="Unassembled WGS sequence"/>
</dbReference>
<feature type="region of interest" description="Disordered" evidence="1">
    <location>
        <begin position="306"/>
        <end position="325"/>
    </location>
</feature>
<sequence>MSIIIGTWNVENFCRPLPAGSPPDPTKCAAKDQPTYDAKVAALAEVITGLAPDLLGLQEVGSQEALDDLVAALPGSWHTALSDHPDPRGIRVGVLSRLPLLDVQQRKAFPDHLRPIQVADDGDEALTAEMGRGGLAVRVEPAPGKSLQVAVCHLKSKLLTFPDNQHSTHDERLRARVAAYALFRRTAEAAAMRDLADELLQGDGKNRDVIVLGDFNDDWQAATTQMLYGPPGSQIGTGGFTHPDQGDATRLWNLAPHILEQGGFSRVFEGQHELIDHIMISHSLLATFQSVTTGAAELPTVIEARPAAPHAGPSDHSPVVATFEL</sequence>
<protein>
    <recommendedName>
        <fullName evidence="2">Endonuclease/exonuclease/phosphatase domain-containing protein</fullName>
    </recommendedName>
</protein>
<gene>
    <name evidence="3" type="ORF">KCH_01920</name>
</gene>
<dbReference type="GO" id="GO:0003824">
    <property type="term" value="F:catalytic activity"/>
    <property type="evidence" value="ECO:0007669"/>
    <property type="project" value="InterPro"/>
</dbReference>
<accession>A0A066ZDA1</accession>
<name>A0A066ZDA1_9ACTN</name>
<dbReference type="Gene3D" id="3.60.10.10">
    <property type="entry name" value="Endonuclease/exonuclease/phosphatase"/>
    <property type="match status" value="1"/>
</dbReference>
<dbReference type="InterPro" id="IPR005135">
    <property type="entry name" value="Endo/exonuclease/phosphatase"/>
</dbReference>